<dbReference type="Proteomes" id="UP001278766">
    <property type="component" value="Unassembled WGS sequence"/>
</dbReference>
<evidence type="ECO:0008006" key="4">
    <source>
        <dbReference type="Google" id="ProtNLM"/>
    </source>
</evidence>
<dbReference type="AlphaFoldDB" id="A0AAE0HBY9"/>
<sequence>MARFKRFIRSLFCLAQTRRQRYRDSSNISTTDGKEKPSLSTDGMSDEQSVLISDLGKNDIQQQDSHAIETELCSKSPTCPLYSPDGRPAKDTATEKATTLTKITPSKKSPEQTPVFPFPLEIFERIWAYLTPPESRMAFALASRFFFYHFKPGPLTTSQTQTLQLWLERDTPNLYFCWLCKRLHTWCCGELEFLREGEGRHPTRVLSFDKGCRFRKWSGHPASLGNAQNIKLETARLIMNRHFYGGEHGLGLDALCYRRQRLAAGQQGSSIMVEESRRLRVIDNELYVKEDVLMYHKDGHETALRDYLDAPGGEDILPPVCRHIGRYHRFGKSKATKPTPKAHAEFIGPILSCKYCYTDCHIVARWQAGDGARPAGWTVSGSKWYTLGSCRDLRNDKWNNAAIDFVRFHARPRAASPDCPAGIVRGKWLFGNRYGRKDVDVELVNETSHPIFVGSLG</sequence>
<dbReference type="RefSeq" id="XP_062657224.1">
    <property type="nucleotide sequence ID" value="XM_062804437.1"/>
</dbReference>
<dbReference type="GeneID" id="87841385"/>
<organism evidence="2 3">
    <name type="scientific">Chaetomium fimeti</name>
    <dbReference type="NCBI Taxonomy" id="1854472"/>
    <lineage>
        <taxon>Eukaryota</taxon>
        <taxon>Fungi</taxon>
        <taxon>Dikarya</taxon>
        <taxon>Ascomycota</taxon>
        <taxon>Pezizomycotina</taxon>
        <taxon>Sordariomycetes</taxon>
        <taxon>Sordariomycetidae</taxon>
        <taxon>Sordariales</taxon>
        <taxon>Chaetomiaceae</taxon>
        <taxon>Chaetomium</taxon>
    </lineage>
</organism>
<gene>
    <name evidence="2" type="ORF">B0H64DRAFT_405315</name>
</gene>
<feature type="region of interest" description="Disordered" evidence="1">
    <location>
        <begin position="22"/>
        <end position="47"/>
    </location>
</feature>
<evidence type="ECO:0000313" key="3">
    <source>
        <dbReference type="Proteomes" id="UP001278766"/>
    </source>
</evidence>
<protein>
    <recommendedName>
        <fullName evidence="4">F-box domain-containing protein</fullName>
    </recommendedName>
</protein>
<reference evidence="2" key="2">
    <citation type="submission" date="2023-06" db="EMBL/GenBank/DDBJ databases">
        <authorList>
            <consortium name="Lawrence Berkeley National Laboratory"/>
            <person name="Haridas S."/>
            <person name="Hensen N."/>
            <person name="Bonometti L."/>
            <person name="Westerberg I."/>
            <person name="Brannstrom I.O."/>
            <person name="Guillou S."/>
            <person name="Cros-Aarteil S."/>
            <person name="Calhoun S."/>
            <person name="Kuo A."/>
            <person name="Mondo S."/>
            <person name="Pangilinan J."/>
            <person name="Riley R."/>
            <person name="Labutti K."/>
            <person name="Andreopoulos B."/>
            <person name="Lipzen A."/>
            <person name="Chen C."/>
            <person name="Yanf M."/>
            <person name="Daum C."/>
            <person name="Ng V."/>
            <person name="Clum A."/>
            <person name="Steindorff A."/>
            <person name="Ohm R."/>
            <person name="Martin F."/>
            <person name="Silar P."/>
            <person name="Natvig D."/>
            <person name="Lalanne C."/>
            <person name="Gautier V."/>
            <person name="Ament-Velasquez S.L."/>
            <person name="Kruys A."/>
            <person name="Hutchinson M.I."/>
            <person name="Powell A.J."/>
            <person name="Barry K."/>
            <person name="Miller A.N."/>
            <person name="Grigoriev I.V."/>
            <person name="Debuchy R."/>
            <person name="Gladieux P."/>
            <person name="Thoren M.H."/>
            <person name="Johannesson H."/>
        </authorList>
    </citation>
    <scope>NUCLEOTIDE SEQUENCE</scope>
    <source>
        <strain evidence="2">CBS 168.71</strain>
    </source>
</reference>
<evidence type="ECO:0000313" key="2">
    <source>
        <dbReference type="EMBL" id="KAK3293710.1"/>
    </source>
</evidence>
<name>A0AAE0HBY9_9PEZI</name>
<proteinExistence type="predicted"/>
<accession>A0AAE0HBY9</accession>
<evidence type="ECO:0000256" key="1">
    <source>
        <dbReference type="SAM" id="MobiDB-lite"/>
    </source>
</evidence>
<comment type="caution">
    <text evidence="2">The sequence shown here is derived from an EMBL/GenBank/DDBJ whole genome shotgun (WGS) entry which is preliminary data.</text>
</comment>
<feature type="compositionally biased region" description="Polar residues" evidence="1">
    <location>
        <begin position="38"/>
        <end position="47"/>
    </location>
</feature>
<reference evidence="2" key="1">
    <citation type="journal article" date="2023" name="Mol. Phylogenet. Evol.">
        <title>Genome-scale phylogeny and comparative genomics of the fungal order Sordariales.</title>
        <authorList>
            <person name="Hensen N."/>
            <person name="Bonometti L."/>
            <person name="Westerberg I."/>
            <person name="Brannstrom I.O."/>
            <person name="Guillou S."/>
            <person name="Cros-Aarteil S."/>
            <person name="Calhoun S."/>
            <person name="Haridas S."/>
            <person name="Kuo A."/>
            <person name="Mondo S."/>
            <person name="Pangilinan J."/>
            <person name="Riley R."/>
            <person name="LaButti K."/>
            <person name="Andreopoulos B."/>
            <person name="Lipzen A."/>
            <person name="Chen C."/>
            <person name="Yan M."/>
            <person name="Daum C."/>
            <person name="Ng V."/>
            <person name="Clum A."/>
            <person name="Steindorff A."/>
            <person name="Ohm R.A."/>
            <person name="Martin F."/>
            <person name="Silar P."/>
            <person name="Natvig D.O."/>
            <person name="Lalanne C."/>
            <person name="Gautier V."/>
            <person name="Ament-Velasquez S.L."/>
            <person name="Kruys A."/>
            <person name="Hutchinson M.I."/>
            <person name="Powell A.J."/>
            <person name="Barry K."/>
            <person name="Miller A.N."/>
            <person name="Grigoriev I.V."/>
            <person name="Debuchy R."/>
            <person name="Gladieux P."/>
            <person name="Hiltunen Thoren M."/>
            <person name="Johannesson H."/>
        </authorList>
    </citation>
    <scope>NUCLEOTIDE SEQUENCE</scope>
    <source>
        <strain evidence="2">CBS 168.71</strain>
    </source>
</reference>
<keyword evidence="3" id="KW-1185">Reference proteome</keyword>
<dbReference type="EMBL" id="JAUEPN010000006">
    <property type="protein sequence ID" value="KAK3293710.1"/>
    <property type="molecule type" value="Genomic_DNA"/>
</dbReference>